<dbReference type="AlphaFoldDB" id="A0AAU8IGB4"/>
<dbReference type="GO" id="GO:0008270">
    <property type="term" value="F:zinc ion binding"/>
    <property type="evidence" value="ECO:0007669"/>
    <property type="project" value="InterPro"/>
</dbReference>
<dbReference type="Pfam" id="PF00107">
    <property type="entry name" value="ADH_zinc_N"/>
    <property type="match status" value="1"/>
</dbReference>
<keyword evidence="1 4" id="KW-0479">Metal-binding</keyword>
<evidence type="ECO:0000256" key="2">
    <source>
        <dbReference type="ARBA" id="ARBA00022833"/>
    </source>
</evidence>
<evidence type="ECO:0000313" key="6">
    <source>
        <dbReference type="EMBL" id="XCJ17000.1"/>
    </source>
</evidence>
<dbReference type="InterPro" id="IPR020843">
    <property type="entry name" value="ER"/>
</dbReference>
<dbReference type="EMBL" id="CP159510">
    <property type="protein sequence ID" value="XCJ17000.1"/>
    <property type="molecule type" value="Genomic_DNA"/>
</dbReference>
<dbReference type="InterPro" id="IPR036291">
    <property type="entry name" value="NAD(P)-bd_dom_sf"/>
</dbReference>
<dbReference type="PANTHER" id="PTHR43401:SF5">
    <property type="entry name" value="ALCOHOL DEHYDROGENASE-RELATED"/>
    <property type="match status" value="1"/>
</dbReference>
<proteinExistence type="inferred from homology"/>
<accession>A0AAU8IGB4</accession>
<dbReference type="InterPro" id="IPR013154">
    <property type="entry name" value="ADH-like_N"/>
</dbReference>
<comment type="cofactor">
    <cofactor evidence="4">
        <name>Zn(2+)</name>
        <dbReference type="ChEBI" id="CHEBI:29105"/>
    </cofactor>
</comment>
<sequence>MKAAVLTAFKKPLSLEKVPDPELTSDGVIVKLKATGVCRSDWHGWMGEWTGFIAPLPHILGHEMSGYVEEVGKDVHNFKKGDRVIVPFTQGDGTCPHCLAGHSNVCDHQIMPGFTYNGGFAEYVRIPKADYNLVALPEGVDFTDASAMGCRYMTAFHGVTTRGKVRGGEWVVVYGAGGVGLSAIQIATAYGANVIAVDIDDKKLKFAKKLGAVATINSKKEKAPEAVMELTKGGADVSVDALGIQETMLNAIRSLNKKGRHVQIGMTSFKNEGMLNIPLNEIVDREIQFSGSFGMPISEYPRMLQMVEKQRLHPGKLVTAKISLGNVDTVFNDMSKYAGIGVSVVTDFSLDKKKKYTTNLVASQAS</sequence>
<comment type="similarity">
    <text evidence="4">Belongs to the zinc-containing alcohol dehydrogenase family.</text>
</comment>
<keyword evidence="3" id="KW-0560">Oxidoreductase</keyword>
<dbReference type="GO" id="GO:0016491">
    <property type="term" value="F:oxidoreductase activity"/>
    <property type="evidence" value="ECO:0007669"/>
    <property type="project" value="UniProtKB-KW"/>
</dbReference>
<gene>
    <name evidence="6" type="ORF">ABNN70_00095</name>
</gene>
<dbReference type="SUPFAM" id="SSF50129">
    <property type="entry name" value="GroES-like"/>
    <property type="match status" value="1"/>
</dbReference>
<dbReference type="RefSeq" id="WP_353948331.1">
    <property type="nucleotide sequence ID" value="NZ_CP159510.1"/>
</dbReference>
<organism evidence="6">
    <name type="scientific">Sporolactobacillus sp. Y61</name>
    <dbReference type="NCBI Taxonomy" id="3160863"/>
    <lineage>
        <taxon>Bacteria</taxon>
        <taxon>Bacillati</taxon>
        <taxon>Bacillota</taxon>
        <taxon>Bacilli</taxon>
        <taxon>Bacillales</taxon>
        <taxon>Sporolactobacillaceae</taxon>
        <taxon>Sporolactobacillus</taxon>
    </lineage>
</organism>
<dbReference type="InterPro" id="IPR002328">
    <property type="entry name" value="ADH_Zn_CS"/>
</dbReference>
<feature type="domain" description="Enoyl reductase (ER)" evidence="5">
    <location>
        <begin position="11"/>
        <end position="345"/>
    </location>
</feature>
<dbReference type="CDD" id="cd08260">
    <property type="entry name" value="Zn_ADH6"/>
    <property type="match status" value="1"/>
</dbReference>
<dbReference type="InterPro" id="IPR050129">
    <property type="entry name" value="Zn_alcohol_dh"/>
</dbReference>
<dbReference type="PANTHER" id="PTHR43401">
    <property type="entry name" value="L-THREONINE 3-DEHYDROGENASE"/>
    <property type="match status" value="1"/>
</dbReference>
<protein>
    <submittedName>
        <fullName evidence="6">Zinc-dependent alcohol dehydrogenase family protein</fullName>
    </submittedName>
</protein>
<dbReference type="InterPro" id="IPR011032">
    <property type="entry name" value="GroES-like_sf"/>
</dbReference>
<dbReference type="SUPFAM" id="SSF51735">
    <property type="entry name" value="NAD(P)-binding Rossmann-fold domains"/>
    <property type="match status" value="1"/>
</dbReference>
<keyword evidence="2 4" id="KW-0862">Zinc</keyword>
<dbReference type="Pfam" id="PF08240">
    <property type="entry name" value="ADH_N"/>
    <property type="match status" value="1"/>
</dbReference>
<dbReference type="Gene3D" id="3.90.180.10">
    <property type="entry name" value="Medium-chain alcohol dehydrogenases, catalytic domain"/>
    <property type="match status" value="1"/>
</dbReference>
<reference evidence="6" key="1">
    <citation type="submission" date="2024-06" db="EMBL/GenBank/DDBJ databases">
        <authorList>
            <person name="Fan A."/>
            <person name="Zhang F.Y."/>
            <person name="Zhang L."/>
        </authorList>
    </citation>
    <scope>NUCLEOTIDE SEQUENCE</scope>
    <source>
        <strain evidence="6">Y61</strain>
    </source>
</reference>
<dbReference type="PROSITE" id="PS00059">
    <property type="entry name" value="ADH_ZINC"/>
    <property type="match status" value="1"/>
</dbReference>
<evidence type="ECO:0000256" key="4">
    <source>
        <dbReference type="RuleBase" id="RU361277"/>
    </source>
</evidence>
<name>A0AAU8IGB4_9BACL</name>
<evidence type="ECO:0000259" key="5">
    <source>
        <dbReference type="SMART" id="SM00829"/>
    </source>
</evidence>
<dbReference type="InterPro" id="IPR013149">
    <property type="entry name" value="ADH-like_C"/>
</dbReference>
<evidence type="ECO:0000256" key="1">
    <source>
        <dbReference type="ARBA" id="ARBA00022723"/>
    </source>
</evidence>
<evidence type="ECO:0000256" key="3">
    <source>
        <dbReference type="ARBA" id="ARBA00023002"/>
    </source>
</evidence>
<dbReference type="SMART" id="SM00829">
    <property type="entry name" value="PKS_ER"/>
    <property type="match status" value="1"/>
</dbReference>